<protein>
    <submittedName>
        <fullName evidence="1">Uncharacterized protein</fullName>
    </submittedName>
</protein>
<gene>
    <name evidence="1" type="ORF">EXIGLDRAFT_708996</name>
</gene>
<evidence type="ECO:0000313" key="1">
    <source>
        <dbReference type="EMBL" id="KZV78611.1"/>
    </source>
</evidence>
<keyword evidence="2" id="KW-1185">Reference proteome</keyword>
<dbReference type="EMBL" id="KV426822">
    <property type="protein sequence ID" value="KZV78611.1"/>
    <property type="molecule type" value="Genomic_DNA"/>
</dbReference>
<dbReference type="InParanoid" id="A0A166N087"/>
<dbReference type="AlphaFoldDB" id="A0A166N087"/>
<dbReference type="Proteomes" id="UP000077266">
    <property type="component" value="Unassembled WGS sequence"/>
</dbReference>
<accession>A0A166N087</accession>
<reference evidence="1 2" key="1">
    <citation type="journal article" date="2016" name="Mol. Biol. Evol.">
        <title>Comparative Genomics of Early-Diverging Mushroom-Forming Fungi Provides Insights into the Origins of Lignocellulose Decay Capabilities.</title>
        <authorList>
            <person name="Nagy L.G."/>
            <person name="Riley R."/>
            <person name="Tritt A."/>
            <person name="Adam C."/>
            <person name="Daum C."/>
            <person name="Floudas D."/>
            <person name="Sun H."/>
            <person name="Yadav J.S."/>
            <person name="Pangilinan J."/>
            <person name="Larsson K.H."/>
            <person name="Matsuura K."/>
            <person name="Barry K."/>
            <person name="Labutti K."/>
            <person name="Kuo R."/>
            <person name="Ohm R.A."/>
            <person name="Bhattacharya S.S."/>
            <person name="Shirouzu T."/>
            <person name="Yoshinaga Y."/>
            <person name="Martin F.M."/>
            <person name="Grigoriev I.V."/>
            <person name="Hibbett D.S."/>
        </authorList>
    </citation>
    <scope>NUCLEOTIDE SEQUENCE [LARGE SCALE GENOMIC DNA]</scope>
    <source>
        <strain evidence="1 2">HHB12029</strain>
    </source>
</reference>
<proteinExistence type="predicted"/>
<evidence type="ECO:0000313" key="2">
    <source>
        <dbReference type="Proteomes" id="UP000077266"/>
    </source>
</evidence>
<name>A0A166N087_EXIGL</name>
<sequence>MPYQARRYQAMRSDEIGAPVHIRLWDLGGGRKASLESVGLGLQTVAVQPVHTVRVVRVTDPYRIANQQRLCHTDDGTSIDLEPSSNGHAANPSAIRYTAVYGPVPVPYSLLETRLTAVKSTVRNPSFPWTVRPYPVYGTVCSPRSDAADEI</sequence>
<organism evidence="1 2">
    <name type="scientific">Exidia glandulosa HHB12029</name>
    <dbReference type="NCBI Taxonomy" id="1314781"/>
    <lineage>
        <taxon>Eukaryota</taxon>
        <taxon>Fungi</taxon>
        <taxon>Dikarya</taxon>
        <taxon>Basidiomycota</taxon>
        <taxon>Agaricomycotina</taxon>
        <taxon>Agaricomycetes</taxon>
        <taxon>Auriculariales</taxon>
        <taxon>Exidiaceae</taxon>
        <taxon>Exidia</taxon>
    </lineage>
</organism>